<evidence type="ECO:0000313" key="2">
    <source>
        <dbReference type="Proteomes" id="UP000008555"/>
    </source>
</evidence>
<evidence type="ECO:0000313" key="1">
    <source>
        <dbReference type="EMBL" id="ACI23118.1"/>
    </source>
</evidence>
<organism evidence="1 2">
    <name type="scientific">Coxiella burnetii (strain Dugway 5J108-111)</name>
    <dbReference type="NCBI Taxonomy" id="434922"/>
    <lineage>
        <taxon>Bacteria</taxon>
        <taxon>Pseudomonadati</taxon>
        <taxon>Pseudomonadota</taxon>
        <taxon>Gammaproteobacteria</taxon>
        <taxon>Legionellales</taxon>
        <taxon>Coxiellaceae</taxon>
        <taxon>Coxiella</taxon>
    </lineage>
</organism>
<name>B5XH98_COXBN</name>
<accession>B5XH98</accession>
<gene>
    <name evidence="1" type="ORF">CBUD_0673a</name>
</gene>
<dbReference type="HOGENOM" id="CLU_3326978_0_0_6"/>
<dbReference type="Proteomes" id="UP000008555">
    <property type="component" value="Chromosome"/>
</dbReference>
<reference evidence="1 2" key="1">
    <citation type="journal article" date="2009" name="Infect. Immun.">
        <title>Comparative genomics reveal extensive transposon-mediated genomic plasticity and diversity among potential effector proteins within the genus Coxiella.</title>
        <authorList>
            <person name="Beare P.A."/>
            <person name="Unsworth N."/>
            <person name="Andoh M."/>
            <person name="Voth D.E."/>
            <person name="Omsland A."/>
            <person name="Gilk S.D."/>
            <person name="Williams K.P."/>
            <person name="Sobral B.W."/>
            <person name="Kupko J.J.III."/>
            <person name="Porcella S.F."/>
            <person name="Samuel J.E."/>
            <person name="Heinzen R.A."/>
        </authorList>
    </citation>
    <scope>NUCLEOTIDE SEQUENCE [LARGE SCALE GENOMIC DNA]</scope>
    <source>
        <strain evidence="1 2">Dugway 5J108-111</strain>
    </source>
</reference>
<dbReference type="KEGG" id="cbd:CBUD_0673a"/>
<protein>
    <submittedName>
        <fullName evidence="1">Uncharacterized protein</fullName>
    </submittedName>
</protein>
<dbReference type="RefSeq" id="WP_005771880.1">
    <property type="nucleotide sequence ID" value="NC_009727.1"/>
</dbReference>
<dbReference type="AlphaFoldDB" id="B5XH98"/>
<proteinExistence type="predicted"/>
<sequence>MKLNVIDRWVVSPTRSVDFPNARVICIDTLFENLAALL</sequence>
<dbReference type="EMBL" id="CP000733">
    <property type="protein sequence ID" value="ACI23118.1"/>
    <property type="molecule type" value="Genomic_DNA"/>
</dbReference>